<dbReference type="OrthoDB" id="9804281at2"/>
<evidence type="ECO:0000256" key="3">
    <source>
        <dbReference type="ARBA" id="ARBA00022833"/>
    </source>
</evidence>
<dbReference type="GO" id="GO:0005737">
    <property type="term" value="C:cytoplasm"/>
    <property type="evidence" value="ECO:0007669"/>
    <property type="project" value="TreeGrafter"/>
</dbReference>
<dbReference type="SUPFAM" id="SSF56731">
    <property type="entry name" value="DNA primase core"/>
    <property type="match status" value="1"/>
</dbReference>
<gene>
    <name evidence="6" type="ORF">F7D25_02905</name>
</gene>
<dbReference type="GO" id="GO:0003677">
    <property type="term" value="F:DNA binding"/>
    <property type="evidence" value="ECO:0007669"/>
    <property type="project" value="InterPro"/>
</dbReference>
<dbReference type="SMART" id="SM00400">
    <property type="entry name" value="ZnF_CHCC"/>
    <property type="match status" value="1"/>
</dbReference>
<keyword evidence="3" id="KW-0862">Zinc</keyword>
<dbReference type="Pfam" id="PF01807">
    <property type="entry name" value="Zn_ribbon_DnaG"/>
    <property type="match status" value="1"/>
</dbReference>
<dbReference type="InterPro" id="IPR002694">
    <property type="entry name" value="Znf_CHC2"/>
</dbReference>
<name>A0A6G1VL52_9BACT</name>
<dbReference type="Gene3D" id="3.40.1360.10">
    <property type="match status" value="1"/>
</dbReference>
<dbReference type="Gene3D" id="3.90.580.10">
    <property type="entry name" value="Zinc finger, CHC2-type domain"/>
    <property type="match status" value="1"/>
</dbReference>
<evidence type="ECO:0000313" key="6">
    <source>
        <dbReference type="EMBL" id="MQP13381.1"/>
    </source>
</evidence>
<dbReference type="AlphaFoldDB" id="A0A6G1VL52"/>
<dbReference type="GO" id="GO:0008270">
    <property type="term" value="F:zinc ion binding"/>
    <property type="evidence" value="ECO:0007669"/>
    <property type="project" value="UniProtKB-KW"/>
</dbReference>
<dbReference type="GO" id="GO:0006269">
    <property type="term" value="P:DNA replication, synthesis of primer"/>
    <property type="evidence" value="ECO:0007669"/>
    <property type="project" value="TreeGrafter"/>
</dbReference>
<keyword evidence="1" id="KW-0479">Metal-binding</keyword>
<dbReference type="InterPro" id="IPR036977">
    <property type="entry name" value="DNA_primase_Znf_CHC2"/>
</dbReference>
<proteinExistence type="predicted"/>
<evidence type="ECO:0000256" key="2">
    <source>
        <dbReference type="ARBA" id="ARBA00022771"/>
    </source>
</evidence>
<dbReference type="SUPFAM" id="SSF57783">
    <property type="entry name" value="Zinc beta-ribbon"/>
    <property type="match status" value="1"/>
</dbReference>
<dbReference type="PANTHER" id="PTHR30313">
    <property type="entry name" value="DNA PRIMASE"/>
    <property type="match status" value="1"/>
</dbReference>
<feature type="domain" description="Zinc finger CHC2-type" evidence="5">
    <location>
        <begin position="35"/>
        <end position="90"/>
    </location>
</feature>
<sequence>MNLDLVFMEKYEIQKLRDLPIEKVAKEMGMKVEHHKALCPFHDDHHASLSFNTRKNNCRCYVCMGDSVGTIDLVMKYLGKDFLSACRWLAEEHQVQLEEDRKREASSSSSSPGDSSSGGSSPEDNSGGFSSGKSSSFDASRYARFFEHPWLNLAARRFLFEERKIDERVAAWCRLTSWTDKKGVNWLQIPYFSTKGKLIGIQNRNLDYKKGESTPRFRFPYGAKCSIYNLPIVRGMAPGEQLFITEGCSDCWAMLSAGHKAIAIPSATLLKPEDKKWLAEIGSQLKIEWHMFPDRDAPGESLFLQLKEILPQLVHHQLPPECKDFSEYYLKEKTEFINF</sequence>
<dbReference type="EMBL" id="VZAH01000029">
    <property type="protein sequence ID" value="MQP13381.1"/>
    <property type="molecule type" value="Genomic_DNA"/>
</dbReference>
<dbReference type="Proteomes" id="UP000477980">
    <property type="component" value="Unassembled WGS sequence"/>
</dbReference>
<evidence type="ECO:0000313" key="7">
    <source>
        <dbReference type="Proteomes" id="UP000477980"/>
    </source>
</evidence>
<dbReference type="RefSeq" id="WP_153090099.1">
    <property type="nucleotide sequence ID" value="NZ_VZAH01000029.1"/>
</dbReference>
<organism evidence="6 7">
    <name type="scientific">Segatella copri</name>
    <dbReference type="NCBI Taxonomy" id="165179"/>
    <lineage>
        <taxon>Bacteria</taxon>
        <taxon>Pseudomonadati</taxon>
        <taxon>Bacteroidota</taxon>
        <taxon>Bacteroidia</taxon>
        <taxon>Bacteroidales</taxon>
        <taxon>Prevotellaceae</taxon>
        <taxon>Segatella</taxon>
    </lineage>
</organism>
<keyword evidence="2" id="KW-0863">Zinc-finger</keyword>
<evidence type="ECO:0000256" key="4">
    <source>
        <dbReference type="SAM" id="MobiDB-lite"/>
    </source>
</evidence>
<protein>
    <recommendedName>
        <fullName evidence="5">Zinc finger CHC2-type domain-containing protein</fullName>
    </recommendedName>
</protein>
<feature type="region of interest" description="Disordered" evidence="4">
    <location>
        <begin position="99"/>
        <end position="132"/>
    </location>
</feature>
<comment type="caution">
    <text evidence="6">The sequence shown here is derived from an EMBL/GenBank/DDBJ whole genome shotgun (WGS) entry which is preliminary data.</text>
</comment>
<evidence type="ECO:0000256" key="1">
    <source>
        <dbReference type="ARBA" id="ARBA00022723"/>
    </source>
</evidence>
<evidence type="ECO:0000259" key="5">
    <source>
        <dbReference type="SMART" id="SM00400"/>
    </source>
</evidence>
<dbReference type="PANTHER" id="PTHR30313:SF2">
    <property type="entry name" value="DNA PRIMASE"/>
    <property type="match status" value="1"/>
</dbReference>
<reference evidence="6 7" key="1">
    <citation type="submission" date="2019-09" db="EMBL/GenBank/DDBJ databases">
        <title>Distinct polysaccharide growth profiles of human intestinal Prevotella copri isolates.</title>
        <authorList>
            <person name="Fehlner-Peach H."/>
            <person name="Magnabosco C."/>
            <person name="Raghavan V."/>
            <person name="Scher J.U."/>
            <person name="Tett A."/>
            <person name="Cox L.M."/>
            <person name="Gottsegen C."/>
            <person name="Watters A."/>
            <person name="Wiltshire- Gordon J.D."/>
            <person name="Segata N."/>
            <person name="Bonneau R."/>
            <person name="Littman D.R."/>
        </authorList>
    </citation>
    <scope>NUCLEOTIDE SEQUENCE [LARGE SCALE GENOMIC DNA]</scope>
    <source>
        <strain evidence="7">iAA917</strain>
    </source>
</reference>
<dbReference type="GO" id="GO:0003899">
    <property type="term" value="F:DNA-directed RNA polymerase activity"/>
    <property type="evidence" value="ECO:0007669"/>
    <property type="project" value="InterPro"/>
</dbReference>
<dbReference type="InterPro" id="IPR050219">
    <property type="entry name" value="DnaG_primase"/>
</dbReference>
<accession>A0A6G1VL52</accession>
<feature type="compositionally biased region" description="Low complexity" evidence="4">
    <location>
        <begin position="106"/>
        <end position="132"/>
    </location>
</feature>